<dbReference type="Gene3D" id="2.10.109.10">
    <property type="entry name" value="Umud Fragment, subunit A"/>
    <property type="match status" value="1"/>
</dbReference>
<dbReference type="PANTHER" id="PTHR43390">
    <property type="entry name" value="SIGNAL PEPTIDASE I"/>
    <property type="match status" value="1"/>
</dbReference>
<dbReference type="EMBL" id="JAUOEK010000131">
    <property type="protein sequence ID" value="MDO5970761.1"/>
    <property type="molecule type" value="Genomic_DNA"/>
</dbReference>
<dbReference type="EC" id="3.4.21.89" evidence="3 6"/>
<keyword evidence="6" id="KW-0812">Transmembrane</keyword>
<feature type="domain" description="Peptidase S26" evidence="7">
    <location>
        <begin position="325"/>
        <end position="364"/>
    </location>
</feature>
<keyword evidence="6" id="KW-0645">Protease</keyword>
<sequence>MKNKLLLLLSMCIFLIILSLYWLAIGILIIGGTFLILKSNLHFAQAFRKRFWLYSLSSLISVVFLAIGIRVFMLDIYNIPSSSMEGALLIGDKIVVSKLHYGPKLPKSPFEIPWVNILFYIDKEARASIDSTWWDYKRYNGFTKIKRNDVIVFNSTLDNKTFFIKRCIGLPSDSIQIKNAIVYNEEQELVTPATVKHIYNIWFNDKELLTALIQPYKLPEISKPNHVKLGLNKQQYTRLKTAKCIDSIRILNYPIKTFANNFSEKDSLRWSVNNWDTVWIPKKGETIPLTIENYMIYQAIFEKFEKVNIQNKKGVFWSYGKQITDYTFKQNYYFMMGDNRHNSIDSRYWGFVPEQNIVGKTVMVLSSVNGGQFNWNRFFKTL</sequence>
<dbReference type="PRINTS" id="PR00727">
    <property type="entry name" value="LEADERPTASE"/>
</dbReference>
<comment type="similarity">
    <text evidence="2 6">Belongs to the peptidase S26 family.</text>
</comment>
<comment type="subcellular location">
    <subcellularLocation>
        <location evidence="6">Membrane</location>
        <topology evidence="6">Single-pass type II membrane protein</topology>
    </subcellularLocation>
</comment>
<dbReference type="PROSITE" id="PS00761">
    <property type="entry name" value="SPASE_I_3"/>
    <property type="match status" value="1"/>
</dbReference>
<organism evidence="8 9">
    <name type="scientific">Flavivirga aquimarina</name>
    <dbReference type="NCBI Taxonomy" id="2027862"/>
    <lineage>
        <taxon>Bacteria</taxon>
        <taxon>Pseudomonadati</taxon>
        <taxon>Bacteroidota</taxon>
        <taxon>Flavobacteriia</taxon>
        <taxon>Flavobacteriales</taxon>
        <taxon>Flavobacteriaceae</taxon>
        <taxon>Flavivirga</taxon>
    </lineage>
</organism>
<feature type="domain" description="Peptidase S26" evidence="7">
    <location>
        <begin position="56"/>
        <end position="195"/>
    </location>
</feature>
<protein>
    <recommendedName>
        <fullName evidence="4 6">Signal peptidase I</fullName>
        <ecNumber evidence="3 6">3.4.21.89</ecNumber>
    </recommendedName>
</protein>
<dbReference type="NCBIfam" id="TIGR02227">
    <property type="entry name" value="sigpep_I_bact"/>
    <property type="match status" value="2"/>
</dbReference>
<evidence type="ECO:0000256" key="6">
    <source>
        <dbReference type="RuleBase" id="RU362042"/>
    </source>
</evidence>
<feature type="transmembrane region" description="Helical" evidence="6">
    <location>
        <begin position="6"/>
        <end position="30"/>
    </location>
</feature>
<evidence type="ECO:0000259" key="7">
    <source>
        <dbReference type="Pfam" id="PF10502"/>
    </source>
</evidence>
<comment type="caution">
    <text evidence="8">The sequence shown here is derived from an EMBL/GenBank/DDBJ whole genome shotgun (WGS) entry which is preliminary data.</text>
</comment>
<keyword evidence="5 6" id="KW-0378">Hydrolase</keyword>
<dbReference type="InterPro" id="IPR019533">
    <property type="entry name" value="Peptidase_S26"/>
</dbReference>
<accession>A0ABT8WC92</accession>
<dbReference type="SUPFAM" id="SSF51306">
    <property type="entry name" value="LexA/Signal peptidase"/>
    <property type="match status" value="1"/>
</dbReference>
<keyword evidence="6" id="KW-0472">Membrane</keyword>
<keyword evidence="9" id="KW-1185">Reference proteome</keyword>
<dbReference type="CDD" id="cd06530">
    <property type="entry name" value="S26_SPase_I"/>
    <property type="match status" value="2"/>
</dbReference>
<dbReference type="RefSeq" id="WP_303278459.1">
    <property type="nucleotide sequence ID" value="NZ_JAUOEK010000131.1"/>
</dbReference>
<keyword evidence="6" id="KW-1133">Transmembrane helix</keyword>
<evidence type="ECO:0000256" key="3">
    <source>
        <dbReference type="ARBA" id="ARBA00013208"/>
    </source>
</evidence>
<dbReference type="InterPro" id="IPR036286">
    <property type="entry name" value="LexA/Signal_pep-like_sf"/>
</dbReference>
<dbReference type="Proteomes" id="UP001176883">
    <property type="component" value="Unassembled WGS sequence"/>
</dbReference>
<proteinExistence type="inferred from homology"/>
<evidence type="ECO:0000256" key="1">
    <source>
        <dbReference type="ARBA" id="ARBA00000677"/>
    </source>
</evidence>
<dbReference type="InterPro" id="IPR019758">
    <property type="entry name" value="Pept_S26A_signal_pept_1_CS"/>
</dbReference>
<comment type="caution">
    <text evidence="6">Lacks conserved residue(s) required for the propagation of feature annotation.</text>
</comment>
<dbReference type="Pfam" id="PF10502">
    <property type="entry name" value="Peptidase_S26"/>
    <property type="match status" value="2"/>
</dbReference>
<dbReference type="GO" id="GO:0009003">
    <property type="term" value="F:signal peptidase activity"/>
    <property type="evidence" value="ECO:0007669"/>
    <property type="project" value="UniProtKB-EC"/>
</dbReference>
<dbReference type="InterPro" id="IPR000223">
    <property type="entry name" value="Pept_S26A_signal_pept_1"/>
</dbReference>
<name>A0ABT8WC92_9FLAO</name>
<reference evidence="8" key="1">
    <citation type="submission" date="2023-07" db="EMBL/GenBank/DDBJ databases">
        <title>Two novel species in the genus Flavivirga.</title>
        <authorList>
            <person name="Kwon K."/>
        </authorList>
    </citation>
    <scope>NUCLEOTIDE SEQUENCE</scope>
    <source>
        <strain evidence="8">KCTC 52353</strain>
    </source>
</reference>
<dbReference type="PANTHER" id="PTHR43390:SF1">
    <property type="entry name" value="CHLOROPLAST PROCESSING PEPTIDASE"/>
    <property type="match status" value="1"/>
</dbReference>
<evidence type="ECO:0000313" key="9">
    <source>
        <dbReference type="Proteomes" id="UP001176883"/>
    </source>
</evidence>
<evidence type="ECO:0000256" key="5">
    <source>
        <dbReference type="ARBA" id="ARBA00022801"/>
    </source>
</evidence>
<evidence type="ECO:0000256" key="4">
    <source>
        <dbReference type="ARBA" id="ARBA00019232"/>
    </source>
</evidence>
<gene>
    <name evidence="8" type="primary">lepB</name>
    <name evidence="8" type="ORF">Q4Q35_13165</name>
</gene>
<comment type="catalytic activity">
    <reaction evidence="1 6">
        <text>Cleavage of hydrophobic, N-terminal signal or leader sequences from secreted and periplasmic proteins.</text>
        <dbReference type="EC" id="3.4.21.89"/>
    </reaction>
</comment>
<evidence type="ECO:0000313" key="8">
    <source>
        <dbReference type="EMBL" id="MDO5970761.1"/>
    </source>
</evidence>
<feature type="transmembrane region" description="Helical" evidence="6">
    <location>
        <begin position="51"/>
        <end position="73"/>
    </location>
</feature>
<evidence type="ECO:0000256" key="2">
    <source>
        <dbReference type="ARBA" id="ARBA00009370"/>
    </source>
</evidence>